<name>A0A3N6NXB6_9CYAN</name>
<proteinExistence type="predicted"/>
<organism evidence="1 2">
    <name type="scientific">Okeania hirsuta</name>
    <dbReference type="NCBI Taxonomy" id="1458930"/>
    <lineage>
        <taxon>Bacteria</taxon>
        <taxon>Bacillati</taxon>
        <taxon>Cyanobacteriota</taxon>
        <taxon>Cyanophyceae</taxon>
        <taxon>Oscillatoriophycideae</taxon>
        <taxon>Oscillatoriales</taxon>
        <taxon>Microcoleaceae</taxon>
        <taxon>Okeania</taxon>
    </lineage>
</organism>
<dbReference type="EMBL" id="RCBY01000007">
    <property type="protein sequence ID" value="RQH55432.1"/>
    <property type="molecule type" value="Genomic_DNA"/>
</dbReference>
<evidence type="ECO:0000313" key="1">
    <source>
        <dbReference type="EMBL" id="RQH55432.1"/>
    </source>
</evidence>
<dbReference type="AlphaFoldDB" id="A0A3N6NXB6"/>
<sequence>MTEESGVIIEEGKRCIECRMNFRLGNIGSVKTFNWIYRIIKVKILSFKGETSGRSRQRNGVLSSQLPVGWDGDLRSGSVRTGLLAVLQSTKRENIFLLFNPLPFRER</sequence>
<keyword evidence="2" id="KW-1185">Reference proteome</keyword>
<evidence type="ECO:0000313" key="2">
    <source>
        <dbReference type="Proteomes" id="UP000269154"/>
    </source>
</evidence>
<dbReference type="Proteomes" id="UP000269154">
    <property type="component" value="Unassembled WGS sequence"/>
</dbReference>
<protein>
    <submittedName>
        <fullName evidence="1">Uncharacterized protein</fullName>
    </submittedName>
</protein>
<reference evidence="1 2" key="1">
    <citation type="journal article" date="2018" name="ACS Chem. Biol.">
        <title>Ketoreductase domain dysfunction expands chemodiversity: malyngamide biosynthesis in the cyanobacterium Okeania hirsuta.</title>
        <authorList>
            <person name="Moss N.A."/>
            <person name="Leao T."/>
            <person name="Rankin M."/>
            <person name="McCullough T.M."/>
            <person name="Qu P."/>
            <person name="Korobeynikov A."/>
            <person name="Smith J.L."/>
            <person name="Gerwick L."/>
            <person name="Gerwick W.H."/>
        </authorList>
    </citation>
    <scope>NUCLEOTIDE SEQUENCE [LARGE SCALE GENOMIC DNA]</scope>
    <source>
        <strain evidence="1 2">PAB10Feb10-1</strain>
    </source>
</reference>
<gene>
    <name evidence="1" type="ORF">D5R40_02500</name>
</gene>
<accession>A0A3N6NXB6</accession>
<comment type="caution">
    <text evidence="1">The sequence shown here is derived from an EMBL/GenBank/DDBJ whole genome shotgun (WGS) entry which is preliminary data.</text>
</comment>